<dbReference type="PROSITE" id="PS50181">
    <property type="entry name" value="FBOX"/>
    <property type="match status" value="1"/>
</dbReference>
<dbReference type="Proteomes" id="UP000663838">
    <property type="component" value="Unassembled WGS sequence"/>
</dbReference>
<dbReference type="AlphaFoldDB" id="A0A818VWH2"/>
<dbReference type="EMBL" id="CAJOBR010008887">
    <property type="protein sequence ID" value="CAF4885491.1"/>
    <property type="molecule type" value="Genomic_DNA"/>
</dbReference>
<evidence type="ECO:0000313" key="6">
    <source>
        <dbReference type="Proteomes" id="UP000663865"/>
    </source>
</evidence>
<evidence type="ECO:0000313" key="5">
    <source>
        <dbReference type="EMBL" id="CAF4885491.1"/>
    </source>
</evidence>
<evidence type="ECO:0000313" key="3">
    <source>
        <dbReference type="EMBL" id="CAF3716816.1"/>
    </source>
</evidence>
<dbReference type="Proteomes" id="UP000663865">
    <property type="component" value="Unassembled WGS sequence"/>
</dbReference>
<comment type="caution">
    <text evidence="3">The sequence shown here is derived from an EMBL/GenBank/DDBJ whole genome shotgun (WGS) entry which is preliminary data.</text>
</comment>
<evidence type="ECO:0000259" key="1">
    <source>
        <dbReference type="PROSITE" id="PS50181"/>
    </source>
</evidence>
<dbReference type="Proteomes" id="UP000663872">
    <property type="component" value="Unassembled WGS sequence"/>
</dbReference>
<protein>
    <recommendedName>
        <fullName evidence="1">F-box domain-containing protein</fullName>
    </recommendedName>
</protein>
<reference evidence="3" key="1">
    <citation type="submission" date="2021-02" db="EMBL/GenBank/DDBJ databases">
        <authorList>
            <person name="Nowell W R."/>
        </authorList>
    </citation>
    <scope>NUCLEOTIDE SEQUENCE</scope>
</reference>
<dbReference type="InterPro" id="IPR036047">
    <property type="entry name" value="F-box-like_dom_sf"/>
</dbReference>
<feature type="domain" description="F-box" evidence="1">
    <location>
        <begin position="1"/>
        <end position="47"/>
    </location>
</feature>
<evidence type="ECO:0000313" key="4">
    <source>
        <dbReference type="EMBL" id="CAF4519451.1"/>
    </source>
</evidence>
<sequence length="348" mass="41786">MCIDNIPHHVIYKLCKYLSFMNIMNLSRRCKQLYILIENDNYFWMILIQNDFGSKLYQRYVNEIFQNEKNSDYALYRTEEDKKRFEKSFRGYSDLNLCNMWLLNVLNSKDNSDGYTAHRSIIKQKTRPRTSELKMSLTMEELFEYYLNENKYLTKENILHIPNYKLIYFYLIQPKRLLGVDLFAIDLRCTRYHRACCNVKYPMQEYDLNSSIGRCLRLHSIRGTYLCGIKGKFKSILPGTYEITCRIRLDKNNEYLTYYNEYCSKYHPAEKSVLCHFYALADHGLDCVCDENKMNYDWFESNCLLHDNTHWFTETMGTIKVFEVSDIYSGFRTRADHGIAMFYLTIYN</sequence>
<dbReference type="EMBL" id="CAJNYV010005024">
    <property type="protein sequence ID" value="CAF3716816.1"/>
    <property type="molecule type" value="Genomic_DNA"/>
</dbReference>
<name>A0A818VWH2_9BILA</name>
<dbReference type="Proteomes" id="UP000663848">
    <property type="component" value="Unassembled WGS sequence"/>
</dbReference>
<accession>A0A818VWH2</accession>
<evidence type="ECO:0000313" key="2">
    <source>
        <dbReference type="EMBL" id="CAF3459188.1"/>
    </source>
</evidence>
<dbReference type="SUPFAM" id="SSF81383">
    <property type="entry name" value="F-box domain"/>
    <property type="match status" value="1"/>
</dbReference>
<organism evidence="3 6">
    <name type="scientific">Rotaria socialis</name>
    <dbReference type="NCBI Taxonomy" id="392032"/>
    <lineage>
        <taxon>Eukaryota</taxon>
        <taxon>Metazoa</taxon>
        <taxon>Spiralia</taxon>
        <taxon>Gnathifera</taxon>
        <taxon>Rotifera</taxon>
        <taxon>Eurotatoria</taxon>
        <taxon>Bdelloidea</taxon>
        <taxon>Philodinida</taxon>
        <taxon>Philodinidae</taxon>
        <taxon>Rotaria</taxon>
    </lineage>
</organism>
<gene>
    <name evidence="2" type="ORF">GRG538_LOCUS14806</name>
    <name evidence="3" type="ORF">KIK155_LOCUS27713</name>
    <name evidence="5" type="ORF">QYT958_LOCUS29687</name>
    <name evidence="4" type="ORF">TOA249_LOCUS4897</name>
</gene>
<dbReference type="EMBL" id="CAJNYT010002272">
    <property type="protein sequence ID" value="CAF3459188.1"/>
    <property type="molecule type" value="Genomic_DNA"/>
</dbReference>
<dbReference type="InterPro" id="IPR001810">
    <property type="entry name" value="F-box_dom"/>
</dbReference>
<dbReference type="EMBL" id="CAJOBS010000192">
    <property type="protein sequence ID" value="CAF4519451.1"/>
    <property type="molecule type" value="Genomic_DNA"/>
</dbReference>
<proteinExistence type="predicted"/>